<protein>
    <submittedName>
        <fullName evidence="1">Uncharacterized protein</fullName>
    </submittedName>
</protein>
<dbReference type="EMBL" id="BOOP01000041">
    <property type="protein sequence ID" value="GII42262.1"/>
    <property type="molecule type" value="Genomic_DNA"/>
</dbReference>
<evidence type="ECO:0000313" key="1">
    <source>
        <dbReference type="EMBL" id="GII42262.1"/>
    </source>
</evidence>
<evidence type="ECO:0000313" key="2">
    <source>
        <dbReference type="Proteomes" id="UP000622547"/>
    </source>
</evidence>
<keyword evidence="2" id="KW-1185">Reference proteome</keyword>
<sequence>MRAFNVPVLRTTVVEAVDSTSVQQYGERSNPNDAPWANVHDARAIADAVLAQRAQRLPTVRIRIVCGDTTPSSRIAAALARDLSDRITIIEPQTGLSAEFFVERIEHTIDRGKIHEIVLGCEKVPAQPSPVFTFDAAGRGFNDGKFGVRGLDDTSLVFFTSDIEWPADGPELMEVLARRPIPGSRNWYLQDHSVAVRAGIPHGQTPADLWDENAEHGVS</sequence>
<dbReference type="AlphaFoldDB" id="A0A8J3XHR0"/>
<organism evidence="1 2">
    <name type="scientific">Planotetraspora phitsanulokensis</name>
    <dbReference type="NCBI Taxonomy" id="575192"/>
    <lineage>
        <taxon>Bacteria</taxon>
        <taxon>Bacillati</taxon>
        <taxon>Actinomycetota</taxon>
        <taxon>Actinomycetes</taxon>
        <taxon>Streptosporangiales</taxon>
        <taxon>Streptosporangiaceae</taxon>
        <taxon>Planotetraspora</taxon>
    </lineage>
</organism>
<gene>
    <name evidence="1" type="ORF">Pph01_72650</name>
</gene>
<dbReference type="RefSeq" id="WP_204077684.1">
    <property type="nucleotide sequence ID" value="NZ_BOOP01000041.1"/>
</dbReference>
<name>A0A8J3XHR0_9ACTN</name>
<accession>A0A8J3XHR0</accession>
<dbReference type="Proteomes" id="UP000622547">
    <property type="component" value="Unassembled WGS sequence"/>
</dbReference>
<proteinExistence type="predicted"/>
<comment type="caution">
    <text evidence="1">The sequence shown here is derived from an EMBL/GenBank/DDBJ whole genome shotgun (WGS) entry which is preliminary data.</text>
</comment>
<reference evidence="1 2" key="1">
    <citation type="submission" date="2021-01" db="EMBL/GenBank/DDBJ databases">
        <title>Whole genome shotgun sequence of Planotetraspora phitsanulokensis NBRC 104273.</title>
        <authorList>
            <person name="Komaki H."/>
            <person name="Tamura T."/>
        </authorList>
    </citation>
    <scope>NUCLEOTIDE SEQUENCE [LARGE SCALE GENOMIC DNA]</scope>
    <source>
        <strain evidence="1 2">NBRC 104273</strain>
    </source>
</reference>